<keyword evidence="5" id="KW-0067">ATP-binding</keyword>
<gene>
    <name evidence="8" type="ORF">UFOPK3124_00095</name>
    <name evidence="9" type="ORF">UFOPK3480_00954</name>
</gene>
<evidence type="ECO:0000256" key="4">
    <source>
        <dbReference type="ARBA" id="ARBA00022741"/>
    </source>
</evidence>
<dbReference type="PANTHER" id="PTHR43166">
    <property type="entry name" value="AMINO ACID IMPORT ATP-BINDING PROTEIN"/>
    <property type="match status" value="1"/>
</dbReference>
<dbReference type="PROSITE" id="PS00211">
    <property type="entry name" value="ABC_TRANSPORTER_1"/>
    <property type="match status" value="1"/>
</dbReference>
<dbReference type="InterPro" id="IPR003593">
    <property type="entry name" value="AAA+_ATPase"/>
</dbReference>
<evidence type="ECO:0000256" key="1">
    <source>
        <dbReference type="ARBA" id="ARBA00004202"/>
    </source>
</evidence>
<dbReference type="InterPro" id="IPR017871">
    <property type="entry name" value="ABC_transporter-like_CS"/>
</dbReference>
<evidence type="ECO:0000256" key="6">
    <source>
        <dbReference type="ARBA" id="ARBA00023136"/>
    </source>
</evidence>
<evidence type="ECO:0000259" key="7">
    <source>
        <dbReference type="PROSITE" id="PS50893"/>
    </source>
</evidence>
<accession>A0A6J6YAJ4</accession>
<comment type="subcellular location">
    <subcellularLocation>
        <location evidence="1">Cell membrane</location>
        <topology evidence="1">Peripheral membrane protein</topology>
    </subcellularLocation>
</comment>
<dbReference type="FunFam" id="3.40.50.300:FF:000020">
    <property type="entry name" value="Amino acid ABC transporter ATP-binding component"/>
    <property type="match status" value="1"/>
</dbReference>
<reference evidence="8" key="1">
    <citation type="submission" date="2020-05" db="EMBL/GenBank/DDBJ databases">
        <authorList>
            <person name="Chiriac C."/>
            <person name="Salcher M."/>
            <person name="Ghai R."/>
            <person name="Kavagutti S V."/>
        </authorList>
    </citation>
    <scope>NUCLEOTIDE SEQUENCE</scope>
</reference>
<dbReference type="SUPFAM" id="SSF52540">
    <property type="entry name" value="P-loop containing nucleoside triphosphate hydrolases"/>
    <property type="match status" value="1"/>
</dbReference>
<evidence type="ECO:0000256" key="3">
    <source>
        <dbReference type="ARBA" id="ARBA00022475"/>
    </source>
</evidence>
<dbReference type="GO" id="GO:0015424">
    <property type="term" value="F:ABC-type amino acid transporter activity"/>
    <property type="evidence" value="ECO:0007669"/>
    <property type="project" value="InterPro"/>
</dbReference>
<protein>
    <submittedName>
        <fullName evidence="8">Unannotated protein</fullName>
    </submittedName>
</protein>
<keyword evidence="3" id="KW-1003">Cell membrane</keyword>
<evidence type="ECO:0000256" key="5">
    <source>
        <dbReference type="ARBA" id="ARBA00022840"/>
    </source>
</evidence>
<dbReference type="GO" id="GO:0016887">
    <property type="term" value="F:ATP hydrolysis activity"/>
    <property type="evidence" value="ECO:0007669"/>
    <property type="project" value="InterPro"/>
</dbReference>
<dbReference type="CDD" id="cd03262">
    <property type="entry name" value="ABC_HisP_GlnQ"/>
    <property type="match status" value="1"/>
</dbReference>
<dbReference type="InterPro" id="IPR030679">
    <property type="entry name" value="ABC_ATPase_HisP-typ"/>
</dbReference>
<sequence length="254" mass="27562">MTMAKVEAINVRKSFGNLEVLKGIDFEVANGEVVSLIGSSGSGKSTLLRCINQLETIDSGTIYVDGVLLGHVESDGKLHPLPPRQVVHQRIGIGMVFQSFNLFPHMTALENVAIAPIQVGKTNRKEARSRAKELLAQVDLGDKINSYPAQLSGGQQQRVAIARALAMNPTLMLFDEPTSALDPELIGEVLSVIRDLANEGMAMVIVTHEIRFAREVSDRVVFIDAGLVVESGSPAQVIDEPQHARTQSFLSRAR</sequence>
<evidence type="ECO:0000256" key="2">
    <source>
        <dbReference type="ARBA" id="ARBA00022448"/>
    </source>
</evidence>
<dbReference type="PIRSF" id="PIRSF039085">
    <property type="entry name" value="ABC_ATPase_HisP"/>
    <property type="match status" value="1"/>
</dbReference>
<dbReference type="SMART" id="SM00382">
    <property type="entry name" value="AAA"/>
    <property type="match status" value="1"/>
</dbReference>
<dbReference type="PANTHER" id="PTHR43166:SF35">
    <property type="entry name" value="L-CYSTINE IMPORT ATP-BINDING PROTEIN TCYN"/>
    <property type="match status" value="1"/>
</dbReference>
<keyword evidence="4" id="KW-0547">Nucleotide-binding</keyword>
<dbReference type="GO" id="GO:0005524">
    <property type="term" value="F:ATP binding"/>
    <property type="evidence" value="ECO:0007669"/>
    <property type="project" value="UniProtKB-KW"/>
</dbReference>
<dbReference type="InterPro" id="IPR003439">
    <property type="entry name" value="ABC_transporter-like_ATP-bd"/>
</dbReference>
<organism evidence="8">
    <name type="scientific">freshwater metagenome</name>
    <dbReference type="NCBI Taxonomy" id="449393"/>
    <lineage>
        <taxon>unclassified sequences</taxon>
        <taxon>metagenomes</taxon>
        <taxon>ecological metagenomes</taxon>
    </lineage>
</organism>
<dbReference type="EMBL" id="CAFBLY010000091">
    <property type="protein sequence ID" value="CAB4885648.1"/>
    <property type="molecule type" value="Genomic_DNA"/>
</dbReference>
<proteinExistence type="predicted"/>
<dbReference type="EMBL" id="CAFAAY010000003">
    <property type="protein sequence ID" value="CAB4806400.1"/>
    <property type="molecule type" value="Genomic_DNA"/>
</dbReference>
<evidence type="ECO:0000313" key="8">
    <source>
        <dbReference type="EMBL" id="CAB4806400.1"/>
    </source>
</evidence>
<keyword evidence="6" id="KW-0472">Membrane</keyword>
<dbReference type="AlphaFoldDB" id="A0A6J6YAJ4"/>
<evidence type="ECO:0000313" key="9">
    <source>
        <dbReference type="EMBL" id="CAB4885648.1"/>
    </source>
</evidence>
<dbReference type="Gene3D" id="3.40.50.300">
    <property type="entry name" value="P-loop containing nucleotide triphosphate hydrolases"/>
    <property type="match status" value="1"/>
</dbReference>
<name>A0A6J6YAJ4_9ZZZZ</name>
<keyword evidence="2" id="KW-0813">Transport</keyword>
<dbReference type="GO" id="GO:0005886">
    <property type="term" value="C:plasma membrane"/>
    <property type="evidence" value="ECO:0007669"/>
    <property type="project" value="UniProtKB-SubCell"/>
</dbReference>
<dbReference type="InterPro" id="IPR050086">
    <property type="entry name" value="MetN_ABC_transporter-like"/>
</dbReference>
<dbReference type="Pfam" id="PF00005">
    <property type="entry name" value="ABC_tran"/>
    <property type="match status" value="1"/>
</dbReference>
<feature type="domain" description="ABC transporter" evidence="7">
    <location>
        <begin position="6"/>
        <end position="250"/>
    </location>
</feature>
<dbReference type="PROSITE" id="PS50893">
    <property type="entry name" value="ABC_TRANSPORTER_2"/>
    <property type="match status" value="1"/>
</dbReference>
<dbReference type="InterPro" id="IPR027417">
    <property type="entry name" value="P-loop_NTPase"/>
</dbReference>